<comment type="subcellular location">
    <subcellularLocation>
        <location evidence="1">Nucleus</location>
    </subcellularLocation>
</comment>
<keyword evidence="7" id="KW-0010">Activator</keyword>
<dbReference type="GO" id="GO:0006012">
    <property type="term" value="P:galactose metabolic process"/>
    <property type="evidence" value="ECO:0007669"/>
    <property type="project" value="UniProtKB-KW"/>
</dbReference>
<evidence type="ECO:0000256" key="10">
    <source>
        <dbReference type="ARBA" id="ARBA00023277"/>
    </source>
</evidence>
<dbReference type="FunCoup" id="Q6BXW8">
    <property type="interactions" value="923"/>
</dbReference>
<gene>
    <name evidence="13" type="ordered locus">DEHA2A14278g</name>
</gene>
<dbReference type="GO" id="GO:0000978">
    <property type="term" value="F:RNA polymerase II cis-regulatory region sequence-specific DNA binding"/>
    <property type="evidence" value="ECO:0007669"/>
    <property type="project" value="TreeGrafter"/>
</dbReference>
<dbReference type="InterPro" id="IPR036864">
    <property type="entry name" value="Zn2-C6_fun-type_DNA-bd_sf"/>
</dbReference>
<dbReference type="InterPro" id="IPR051127">
    <property type="entry name" value="Fungal_SecMet_Regulators"/>
</dbReference>
<dbReference type="eggNOG" id="ENOG502QSMN">
    <property type="taxonomic scope" value="Eukaryota"/>
</dbReference>
<protein>
    <submittedName>
        <fullName evidence="13">DEHA2A14278p</fullName>
    </submittedName>
</protein>
<keyword evidence="4" id="KW-0805">Transcription regulation</keyword>
<keyword evidence="3" id="KW-0862">Zinc</keyword>
<dbReference type="PANTHER" id="PTHR47424:SF3">
    <property type="entry name" value="REGULATORY PROTEIN GAL4"/>
    <property type="match status" value="1"/>
</dbReference>
<dbReference type="SUPFAM" id="SSF57701">
    <property type="entry name" value="Zn2/Cys6 DNA-binding domain"/>
    <property type="match status" value="1"/>
</dbReference>
<dbReference type="GO" id="GO:0005634">
    <property type="term" value="C:nucleus"/>
    <property type="evidence" value="ECO:0007669"/>
    <property type="project" value="UniProtKB-SubCell"/>
</dbReference>
<organism evidence="13 14">
    <name type="scientific">Debaryomyces hansenii (strain ATCC 36239 / CBS 767 / BCRC 21394 / JCM 1990 / NBRC 0083 / IGC 2968)</name>
    <name type="common">Yeast</name>
    <name type="synonym">Torulaspora hansenii</name>
    <dbReference type="NCBI Taxonomy" id="284592"/>
    <lineage>
        <taxon>Eukaryota</taxon>
        <taxon>Fungi</taxon>
        <taxon>Dikarya</taxon>
        <taxon>Ascomycota</taxon>
        <taxon>Saccharomycotina</taxon>
        <taxon>Pichiomycetes</taxon>
        <taxon>Debaryomycetaceae</taxon>
        <taxon>Debaryomyces</taxon>
    </lineage>
</organism>
<keyword evidence="5" id="KW-0238">DNA-binding</keyword>
<evidence type="ECO:0000313" key="13">
    <source>
        <dbReference type="EMBL" id="CAG84930.2"/>
    </source>
</evidence>
<dbReference type="KEGG" id="dha:DEHA2A14278g"/>
<dbReference type="Gene3D" id="4.10.240.10">
    <property type="entry name" value="Zn(2)-C6 fungal-type DNA-binding domain"/>
    <property type="match status" value="1"/>
</dbReference>
<feature type="domain" description="Zn(2)-C6 fungal-type" evidence="12">
    <location>
        <begin position="7"/>
        <end position="37"/>
    </location>
</feature>
<sequence length="840" mass="96418">MSPMSNSCDFCRRRKLKCSRELPKCSSCIKFNKACAYTPRQRPPPLTKAYVQQLQNRIINLENTLGKLVNSNQERDVLLQNQSTSDKNHNDINYQVLQGESDIQESPDSVDTETKDFNAEDFLLYEDFYNVDDLDWYEKDPTSTNDEASPIDSGMDGNTPDSIPYSSNGLIDGMGALSIGHESSFIKSHAFYGISSSNGLLRFLKVSEDNERNDNIIRKNALDTKYYSNLGLLYDQNNSKLLKSENSDILLNDPSFRNDLVNSYFDNYHCCYPFIKKTSFLKEYGFSKSNSAANPNGPSSIKDISFQVLLNTVLAIGALCKFGEPSIIDLLYYKRVKSTLQEINIMECGSYQLLNAFVLLGNYVQKRNKPNTGWNYQGLSLRMAISFGLHKEVNIIENSNNQGSHFLETRERRRRLWWGLFFFDVGLTITFGRPLHLPLLESIDIKYPLNVEDVEIETLREDSNAYTLIKPYPTIYAGLQQEARLSRISYKIYSYITKVSGINVENPKTKMSGLIELNNLIIGFAKSLPQYFKEDDMVVTKCLKEVCPQTWFKINLDGTLSIPKWFDFTRRRIIWRYKNIQILMFRSFIWESGKFFDKYDMESNDYSNLELNGLLDLCMKNCYSAAKDTINSINHYVSNCELDILSSWYATYFIFQAVLIPILLLYKKCPKGIDNDFKLWLDDIEQTRNTLISLQGFNSSAKNLIETVNFLAQPILENLNEINENTNYDNNKIVSEGENGKEGFDFSDLPSATINLFSNVGVDFSHSGIDSNILPMGDEIYDQFMSEEDISNDSQLRGELLSSEEAVINNFLQQELFPNDPIFENSQKHQQSRDSVHFDN</sequence>
<evidence type="ECO:0000259" key="12">
    <source>
        <dbReference type="PROSITE" id="PS50048"/>
    </source>
</evidence>
<accession>Q6BXW8</accession>
<evidence type="ECO:0000256" key="8">
    <source>
        <dbReference type="ARBA" id="ARBA00023163"/>
    </source>
</evidence>
<dbReference type="GeneID" id="2899403"/>
<dbReference type="AlphaFoldDB" id="Q6BXW8"/>
<dbReference type="RefSeq" id="XP_456951.2">
    <property type="nucleotide sequence ID" value="XM_456951.1"/>
</dbReference>
<dbReference type="GO" id="GO:0006351">
    <property type="term" value="P:DNA-templated transcription"/>
    <property type="evidence" value="ECO:0007669"/>
    <property type="project" value="InterPro"/>
</dbReference>
<keyword evidence="6" id="KW-0299">Galactose metabolism</keyword>
<keyword evidence="9" id="KW-0539">Nucleus</keyword>
<evidence type="ECO:0000256" key="5">
    <source>
        <dbReference type="ARBA" id="ARBA00023125"/>
    </source>
</evidence>
<evidence type="ECO:0000256" key="4">
    <source>
        <dbReference type="ARBA" id="ARBA00023015"/>
    </source>
</evidence>
<dbReference type="EMBL" id="CR382133">
    <property type="protein sequence ID" value="CAG84930.2"/>
    <property type="molecule type" value="Genomic_DNA"/>
</dbReference>
<dbReference type="InParanoid" id="Q6BXW8"/>
<dbReference type="SMART" id="SM00066">
    <property type="entry name" value="GAL4"/>
    <property type="match status" value="1"/>
</dbReference>
<evidence type="ECO:0000256" key="6">
    <source>
        <dbReference type="ARBA" id="ARBA00023144"/>
    </source>
</evidence>
<dbReference type="GO" id="GO:0008270">
    <property type="term" value="F:zinc ion binding"/>
    <property type="evidence" value="ECO:0007669"/>
    <property type="project" value="InterPro"/>
</dbReference>
<dbReference type="PROSITE" id="PS00463">
    <property type="entry name" value="ZN2_CY6_FUNGAL_1"/>
    <property type="match status" value="1"/>
</dbReference>
<evidence type="ECO:0000313" key="14">
    <source>
        <dbReference type="Proteomes" id="UP000000599"/>
    </source>
</evidence>
<dbReference type="GO" id="GO:0000981">
    <property type="term" value="F:DNA-binding transcription factor activity, RNA polymerase II-specific"/>
    <property type="evidence" value="ECO:0007669"/>
    <property type="project" value="InterPro"/>
</dbReference>
<dbReference type="OMA" id="MWPTLEM"/>
<dbReference type="GO" id="GO:0000435">
    <property type="term" value="P:positive regulation of transcription from RNA polymerase II promoter by galactose"/>
    <property type="evidence" value="ECO:0007669"/>
    <property type="project" value="TreeGrafter"/>
</dbReference>
<evidence type="ECO:0000256" key="9">
    <source>
        <dbReference type="ARBA" id="ARBA00023242"/>
    </source>
</evidence>
<evidence type="ECO:0000256" key="1">
    <source>
        <dbReference type="ARBA" id="ARBA00004123"/>
    </source>
</evidence>
<dbReference type="CDD" id="cd00067">
    <property type="entry name" value="GAL4"/>
    <property type="match status" value="1"/>
</dbReference>
<evidence type="ECO:0000256" key="11">
    <source>
        <dbReference type="SAM" id="MobiDB-lite"/>
    </source>
</evidence>
<dbReference type="InterPro" id="IPR001138">
    <property type="entry name" value="Zn2Cys6_DnaBD"/>
</dbReference>
<dbReference type="HOGENOM" id="CLU_008599_2_0_1"/>
<dbReference type="FunFam" id="4.10.240.10:FF:000009">
    <property type="entry name" value="C6 transcription factor (Gal4)"/>
    <property type="match status" value="1"/>
</dbReference>
<evidence type="ECO:0000256" key="2">
    <source>
        <dbReference type="ARBA" id="ARBA00022723"/>
    </source>
</evidence>
<keyword evidence="2" id="KW-0479">Metal-binding</keyword>
<keyword evidence="8" id="KW-0804">Transcription</keyword>
<keyword evidence="10" id="KW-0119">Carbohydrate metabolism</keyword>
<dbReference type="Pfam" id="PF00172">
    <property type="entry name" value="Zn_clus"/>
    <property type="match status" value="1"/>
</dbReference>
<dbReference type="PROSITE" id="PS50048">
    <property type="entry name" value="ZN2_CY6_FUNGAL_2"/>
    <property type="match status" value="1"/>
</dbReference>
<evidence type="ECO:0000256" key="7">
    <source>
        <dbReference type="ARBA" id="ARBA00023159"/>
    </source>
</evidence>
<dbReference type="PANTHER" id="PTHR47424">
    <property type="entry name" value="REGULATORY PROTEIN GAL4"/>
    <property type="match status" value="1"/>
</dbReference>
<proteinExistence type="predicted"/>
<dbReference type="InterPro" id="IPR007219">
    <property type="entry name" value="XnlR_reg_dom"/>
</dbReference>
<dbReference type="CDD" id="cd12148">
    <property type="entry name" value="fungal_TF_MHR"/>
    <property type="match status" value="1"/>
</dbReference>
<dbReference type="Proteomes" id="UP000000599">
    <property type="component" value="Chromosome A"/>
</dbReference>
<dbReference type="VEuPathDB" id="FungiDB:DEHA2A14278g"/>
<dbReference type="SMART" id="SM00906">
    <property type="entry name" value="Fungal_trans"/>
    <property type="match status" value="1"/>
</dbReference>
<dbReference type="Pfam" id="PF04082">
    <property type="entry name" value="Fungal_trans"/>
    <property type="match status" value="1"/>
</dbReference>
<dbReference type="OrthoDB" id="3364175at2759"/>
<feature type="region of interest" description="Disordered" evidence="11">
    <location>
        <begin position="140"/>
        <end position="160"/>
    </location>
</feature>
<reference evidence="13 14" key="1">
    <citation type="journal article" date="2004" name="Nature">
        <title>Genome evolution in yeasts.</title>
        <authorList>
            <consortium name="Genolevures"/>
            <person name="Dujon B."/>
            <person name="Sherman D."/>
            <person name="Fischer G."/>
            <person name="Durrens P."/>
            <person name="Casaregola S."/>
            <person name="Lafontaine I."/>
            <person name="de Montigny J."/>
            <person name="Marck C."/>
            <person name="Neuveglise C."/>
            <person name="Talla E."/>
            <person name="Goffard N."/>
            <person name="Frangeul L."/>
            <person name="Aigle M."/>
            <person name="Anthouard V."/>
            <person name="Babour A."/>
            <person name="Barbe V."/>
            <person name="Barnay S."/>
            <person name="Blanchin S."/>
            <person name="Beckerich J.M."/>
            <person name="Beyne E."/>
            <person name="Bleykasten C."/>
            <person name="Boisrame A."/>
            <person name="Boyer J."/>
            <person name="Cattolico L."/>
            <person name="Confanioleri F."/>
            <person name="de Daruvar A."/>
            <person name="Despons L."/>
            <person name="Fabre E."/>
            <person name="Fairhead C."/>
            <person name="Ferry-Dumazet H."/>
            <person name="Groppi A."/>
            <person name="Hantraye F."/>
            <person name="Hennequin C."/>
            <person name="Jauniaux N."/>
            <person name="Joyet P."/>
            <person name="Kachouri R."/>
            <person name="Kerrest A."/>
            <person name="Koszul R."/>
            <person name="Lemaire M."/>
            <person name="Lesur I."/>
            <person name="Ma L."/>
            <person name="Muller H."/>
            <person name="Nicaud J.M."/>
            <person name="Nikolski M."/>
            <person name="Oztas S."/>
            <person name="Ozier-Kalogeropoulos O."/>
            <person name="Pellenz S."/>
            <person name="Potier S."/>
            <person name="Richard G.F."/>
            <person name="Straub M.L."/>
            <person name="Suleau A."/>
            <person name="Swennene D."/>
            <person name="Tekaia F."/>
            <person name="Wesolowski-Louvel M."/>
            <person name="Westhof E."/>
            <person name="Wirth B."/>
            <person name="Zeniou-Meyer M."/>
            <person name="Zivanovic I."/>
            <person name="Bolotin-Fukuhara M."/>
            <person name="Thierry A."/>
            <person name="Bouchier C."/>
            <person name="Caudron B."/>
            <person name="Scarpelli C."/>
            <person name="Gaillardin C."/>
            <person name="Weissenbach J."/>
            <person name="Wincker P."/>
            <person name="Souciet J.L."/>
        </authorList>
    </citation>
    <scope>NUCLEOTIDE SEQUENCE [LARGE SCALE GENOMIC DNA]</scope>
    <source>
        <strain evidence="14">ATCC 36239 / CBS 767 / BCRC 21394 / JCM 1990 / NBRC 0083 / IGC 2968</strain>
    </source>
</reference>
<evidence type="ECO:0000256" key="3">
    <source>
        <dbReference type="ARBA" id="ARBA00022833"/>
    </source>
</evidence>
<name>Q6BXW8_DEBHA</name>
<keyword evidence="14" id="KW-1185">Reference proteome</keyword>